<dbReference type="InterPro" id="IPR011006">
    <property type="entry name" value="CheY-like_superfamily"/>
</dbReference>
<keyword evidence="9" id="KW-1185">Reference proteome</keyword>
<dbReference type="RefSeq" id="WP_120978621.1">
    <property type="nucleotide sequence ID" value="NZ_RBZM01000008.1"/>
</dbReference>
<evidence type="ECO:0000256" key="4">
    <source>
        <dbReference type="PROSITE-ProRule" id="PRU00169"/>
    </source>
</evidence>
<proteinExistence type="predicted"/>
<evidence type="ECO:0000256" key="3">
    <source>
        <dbReference type="ARBA" id="ARBA00023163"/>
    </source>
</evidence>
<dbReference type="PROSITE" id="PS50110">
    <property type="entry name" value="RESPONSE_REGULATORY"/>
    <property type="match status" value="1"/>
</dbReference>
<organism evidence="8 9">
    <name type="scientific">Cohnella endophytica</name>
    <dbReference type="NCBI Taxonomy" id="2419778"/>
    <lineage>
        <taxon>Bacteria</taxon>
        <taxon>Bacillati</taxon>
        <taxon>Bacillota</taxon>
        <taxon>Bacilli</taxon>
        <taxon>Bacillales</taxon>
        <taxon>Paenibacillaceae</taxon>
        <taxon>Cohnella</taxon>
    </lineage>
</organism>
<dbReference type="Proteomes" id="UP000282076">
    <property type="component" value="Unassembled WGS sequence"/>
</dbReference>
<dbReference type="GO" id="GO:0003700">
    <property type="term" value="F:DNA-binding transcription factor activity"/>
    <property type="evidence" value="ECO:0007669"/>
    <property type="project" value="InterPro"/>
</dbReference>
<dbReference type="SUPFAM" id="SSF52172">
    <property type="entry name" value="CheY-like"/>
    <property type="match status" value="1"/>
</dbReference>
<feature type="domain" description="Response regulatory" evidence="7">
    <location>
        <begin position="2"/>
        <end position="123"/>
    </location>
</feature>
<reference evidence="8 9" key="1">
    <citation type="submission" date="2018-10" db="EMBL/GenBank/DDBJ databases">
        <title>Cohnella sp. M2MS4P-1, whole genome shotgun sequence.</title>
        <authorList>
            <person name="Tuo L."/>
        </authorList>
    </citation>
    <scope>NUCLEOTIDE SEQUENCE [LARGE SCALE GENOMIC DNA]</scope>
    <source>
        <strain evidence="8 9">M2MS4P-1</strain>
    </source>
</reference>
<dbReference type="Pfam" id="PF12833">
    <property type="entry name" value="HTH_18"/>
    <property type="match status" value="1"/>
</dbReference>
<keyword evidence="1" id="KW-0805">Transcription regulation</keyword>
<evidence type="ECO:0000259" key="6">
    <source>
        <dbReference type="PROSITE" id="PS01124"/>
    </source>
</evidence>
<dbReference type="CDD" id="cd17536">
    <property type="entry name" value="REC_YesN-like"/>
    <property type="match status" value="1"/>
</dbReference>
<feature type="modified residue" description="4-aspartylphosphate" evidence="4">
    <location>
        <position position="58"/>
    </location>
</feature>
<dbReference type="Pfam" id="PF00072">
    <property type="entry name" value="Response_reg"/>
    <property type="match status" value="1"/>
</dbReference>
<dbReference type="InterPro" id="IPR018060">
    <property type="entry name" value="HTH_AraC"/>
</dbReference>
<keyword evidence="3" id="KW-0804">Transcription</keyword>
<dbReference type="PRINTS" id="PR00032">
    <property type="entry name" value="HTHARAC"/>
</dbReference>
<dbReference type="OrthoDB" id="324626at2"/>
<dbReference type="GO" id="GO:0043565">
    <property type="term" value="F:sequence-specific DNA binding"/>
    <property type="evidence" value="ECO:0007669"/>
    <property type="project" value="InterPro"/>
</dbReference>
<dbReference type="PANTHER" id="PTHR43280">
    <property type="entry name" value="ARAC-FAMILY TRANSCRIPTIONAL REGULATOR"/>
    <property type="match status" value="1"/>
</dbReference>
<dbReference type="Gene3D" id="1.10.10.60">
    <property type="entry name" value="Homeodomain-like"/>
    <property type="match status" value="2"/>
</dbReference>
<dbReference type="PANTHER" id="PTHR43280:SF28">
    <property type="entry name" value="HTH-TYPE TRANSCRIPTIONAL ACTIVATOR RHAS"/>
    <property type="match status" value="1"/>
</dbReference>
<dbReference type="InterPro" id="IPR001789">
    <property type="entry name" value="Sig_transdc_resp-reg_receiver"/>
</dbReference>
<evidence type="ECO:0000259" key="7">
    <source>
        <dbReference type="PROSITE" id="PS50110"/>
    </source>
</evidence>
<feature type="region of interest" description="Disordered" evidence="5">
    <location>
        <begin position="491"/>
        <end position="518"/>
    </location>
</feature>
<keyword evidence="2" id="KW-0238">DNA-binding</keyword>
<protein>
    <submittedName>
        <fullName evidence="8">Response regulator</fullName>
    </submittedName>
</protein>
<accession>A0A494XHD8</accession>
<feature type="compositionally biased region" description="Polar residues" evidence="5">
    <location>
        <begin position="508"/>
        <end position="518"/>
    </location>
</feature>
<dbReference type="SMART" id="SM00342">
    <property type="entry name" value="HTH_ARAC"/>
    <property type="match status" value="1"/>
</dbReference>
<gene>
    <name evidence="8" type="ORF">D7Z26_19125</name>
</gene>
<dbReference type="AlphaFoldDB" id="A0A494XHD8"/>
<dbReference type="InterPro" id="IPR020449">
    <property type="entry name" value="Tscrpt_reg_AraC-type_HTH"/>
</dbReference>
<comment type="caution">
    <text evidence="8">The sequence shown here is derived from an EMBL/GenBank/DDBJ whole genome shotgun (WGS) entry which is preliminary data.</text>
</comment>
<feature type="domain" description="HTH araC/xylS-type" evidence="6">
    <location>
        <begin position="402"/>
        <end position="500"/>
    </location>
</feature>
<dbReference type="Gene3D" id="3.40.50.2300">
    <property type="match status" value="1"/>
</dbReference>
<evidence type="ECO:0000256" key="5">
    <source>
        <dbReference type="SAM" id="MobiDB-lite"/>
    </source>
</evidence>
<keyword evidence="4" id="KW-0597">Phosphoprotein</keyword>
<dbReference type="InterPro" id="IPR009057">
    <property type="entry name" value="Homeodomain-like_sf"/>
</dbReference>
<evidence type="ECO:0000313" key="9">
    <source>
        <dbReference type="Proteomes" id="UP000282076"/>
    </source>
</evidence>
<dbReference type="InterPro" id="IPR018062">
    <property type="entry name" value="HTH_AraC-typ_CS"/>
</dbReference>
<evidence type="ECO:0000313" key="8">
    <source>
        <dbReference type="EMBL" id="RKP49938.1"/>
    </source>
</evidence>
<name>A0A494XHD8_9BACL</name>
<dbReference type="PROSITE" id="PS00041">
    <property type="entry name" value="HTH_ARAC_FAMILY_1"/>
    <property type="match status" value="1"/>
</dbReference>
<dbReference type="SUPFAM" id="SSF46689">
    <property type="entry name" value="Homeodomain-like"/>
    <property type="match status" value="1"/>
</dbReference>
<evidence type="ECO:0000256" key="2">
    <source>
        <dbReference type="ARBA" id="ARBA00023125"/>
    </source>
</evidence>
<dbReference type="EMBL" id="RBZM01000008">
    <property type="protein sequence ID" value="RKP49938.1"/>
    <property type="molecule type" value="Genomic_DNA"/>
</dbReference>
<dbReference type="PROSITE" id="PS01124">
    <property type="entry name" value="HTH_ARAC_FAMILY_2"/>
    <property type="match status" value="1"/>
</dbReference>
<evidence type="ECO:0000256" key="1">
    <source>
        <dbReference type="ARBA" id="ARBA00023015"/>
    </source>
</evidence>
<dbReference type="SMART" id="SM00448">
    <property type="entry name" value="REC"/>
    <property type="match status" value="1"/>
</dbReference>
<sequence length="518" mass="59102">MKVMIVDDEPIFMMGIRKLITDYNSVYRSSLEVVSEVYDGKDALEQLPAAQPDIVFTDIRMATVDGLALAKQIQEHWPRVNVVIVSGYPSFENAREAFKANAVDFIQKPVNPELFHEMVRKLELRHKHDLGKQALEQLWLRNSDQDPILRSIEDLLGPLSFSFFLLRVLPLNAPSHVGSLIDNPFRQLIVDMQSAFEPDSFVWLIDLQDSNEMLLAIASPRMSEGNLQDVFSRLRIAFPSFLQAGYRCNLAVDQLKDMKQLHTLFHKLVTLNKPSFVRLSNHSDQDLPAYAQLGSVHESKIRNLIGHHKWDELDKFFERMFSLWEHEGCSIHALERNLKKLTGIIVKCVHGEDESLSEYAKIMERLVRTSPSYRALNEQFAVFVSREWKPSEASVTREEAFVKIRAYLSSHLNEPTTLGALGDLFGVSISYLCSIFKEFSNATFVEFLTEMRLQKAAELLRTTSLPLKEVAELTGYADQRYFSKVFKSHSGMTPSEFKSANRGIGSHPISNNNDSDQI</sequence>
<dbReference type="GO" id="GO:0000160">
    <property type="term" value="P:phosphorelay signal transduction system"/>
    <property type="evidence" value="ECO:0007669"/>
    <property type="project" value="InterPro"/>
</dbReference>